<comment type="caution">
    <text evidence="4">The sequence shown here is derived from an EMBL/GenBank/DDBJ whole genome shotgun (WGS) entry which is preliminary data.</text>
</comment>
<dbReference type="InterPro" id="IPR036427">
    <property type="entry name" value="Bromodomain-like_sf"/>
</dbReference>
<gene>
    <name evidence="4" type="ORF">FA13DRAFT_1715884</name>
</gene>
<feature type="region of interest" description="Disordered" evidence="2">
    <location>
        <begin position="217"/>
        <end position="353"/>
    </location>
</feature>
<organism evidence="4 5">
    <name type="scientific">Coprinellus micaceus</name>
    <name type="common">Glistening ink-cap mushroom</name>
    <name type="synonym">Coprinus micaceus</name>
    <dbReference type="NCBI Taxonomy" id="71717"/>
    <lineage>
        <taxon>Eukaryota</taxon>
        <taxon>Fungi</taxon>
        <taxon>Dikarya</taxon>
        <taxon>Basidiomycota</taxon>
        <taxon>Agaricomycotina</taxon>
        <taxon>Agaricomycetes</taxon>
        <taxon>Agaricomycetidae</taxon>
        <taxon>Agaricales</taxon>
        <taxon>Agaricineae</taxon>
        <taxon>Psathyrellaceae</taxon>
        <taxon>Coprinellus</taxon>
    </lineage>
</organism>
<keyword evidence="5" id="KW-1185">Reference proteome</keyword>
<dbReference type="EMBL" id="QPFP01000087">
    <property type="protein sequence ID" value="TEB22670.1"/>
    <property type="molecule type" value="Genomic_DNA"/>
</dbReference>
<evidence type="ECO:0000313" key="5">
    <source>
        <dbReference type="Proteomes" id="UP000298030"/>
    </source>
</evidence>
<dbReference type="OrthoDB" id="1742084at2759"/>
<dbReference type="Proteomes" id="UP000298030">
    <property type="component" value="Unassembled WGS sequence"/>
</dbReference>
<accession>A0A4Y7SLB9</accession>
<dbReference type="AlphaFoldDB" id="A0A4Y7SLB9"/>
<evidence type="ECO:0000259" key="3">
    <source>
        <dbReference type="Pfam" id="PF00439"/>
    </source>
</evidence>
<evidence type="ECO:0000313" key="4">
    <source>
        <dbReference type="EMBL" id="TEB22670.1"/>
    </source>
</evidence>
<feature type="compositionally biased region" description="Acidic residues" evidence="2">
    <location>
        <begin position="224"/>
        <end position="247"/>
    </location>
</feature>
<dbReference type="GO" id="GO:0006325">
    <property type="term" value="P:chromatin organization"/>
    <property type="evidence" value="ECO:0007669"/>
    <property type="project" value="UniProtKB-ARBA"/>
</dbReference>
<dbReference type="InterPro" id="IPR001487">
    <property type="entry name" value="Bromodomain"/>
</dbReference>
<evidence type="ECO:0000256" key="1">
    <source>
        <dbReference type="ARBA" id="ARBA00023117"/>
    </source>
</evidence>
<sequence>MTYAQRRGAEGDLNRLSCVHEVCEVIENAVGLANVVATLELLLGIEHLLADGAVGGSEAGGSSANEELMLAVILLSQLCTLEGGVAAAHEYGAVQGSWSTIPKLMAKHALRVVSRPQNFFTHRCRLICSSIYEYLLRGAGLEQTEAAGAPKAPENLALAQKHFQIRFEELVGLIKAEETKFKTVMKEIEGIKVENWDMSSPKARLAGFAPLTDSKAIERGTSEDAPEANEDDVDEDTAPEAEEDVETGDPKKEDTMDEDASQSGEEEVKSEAEAEANEVNKSAPVAKETFKEAEREAEEQGGSSENGPLQVVPRATRRKSSAASTAPPVPSKGRKRGNRQLRAMQKPQMELPKKLAGKKRLQARMGHHGHGTENATAPSRTMRETRNALAKTQNFRRGFFPPRLPPPAQLPHPLQPQRQGDFGREVPERQWPPPPAVLDALQQFDPPGQATRQTIMRLMDLKAVKQCMKDGVVSNSLGFQRDVGLMFANPMMPNRPGSDAYTTAKDFTTEQHSNRHNACMFGVRRKRKGTTSPVANTGSWLEISNIANVAEVDVGCVNLEQTCMVGATVKIAANGTEISPSVLREIQRTKRVKSENEFDEKLPRNPHPPKGIWTMEDVLEWSWP</sequence>
<proteinExistence type="predicted"/>
<reference evidence="4 5" key="1">
    <citation type="journal article" date="2019" name="Nat. Ecol. Evol.">
        <title>Megaphylogeny resolves global patterns of mushroom evolution.</title>
        <authorList>
            <person name="Varga T."/>
            <person name="Krizsan K."/>
            <person name="Foldi C."/>
            <person name="Dima B."/>
            <person name="Sanchez-Garcia M."/>
            <person name="Sanchez-Ramirez S."/>
            <person name="Szollosi G.J."/>
            <person name="Szarkandi J.G."/>
            <person name="Papp V."/>
            <person name="Albert L."/>
            <person name="Andreopoulos W."/>
            <person name="Angelini C."/>
            <person name="Antonin V."/>
            <person name="Barry K.W."/>
            <person name="Bougher N.L."/>
            <person name="Buchanan P."/>
            <person name="Buyck B."/>
            <person name="Bense V."/>
            <person name="Catcheside P."/>
            <person name="Chovatia M."/>
            <person name="Cooper J."/>
            <person name="Damon W."/>
            <person name="Desjardin D."/>
            <person name="Finy P."/>
            <person name="Geml J."/>
            <person name="Haridas S."/>
            <person name="Hughes K."/>
            <person name="Justo A."/>
            <person name="Karasinski D."/>
            <person name="Kautmanova I."/>
            <person name="Kiss B."/>
            <person name="Kocsube S."/>
            <person name="Kotiranta H."/>
            <person name="LaButti K.M."/>
            <person name="Lechner B.E."/>
            <person name="Liimatainen K."/>
            <person name="Lipzen A."/>
            <person name="Lukacs Z."/>
            <person name="Mihaltcheva S."/>
            <person name="Morgado L.N."/>
            <person name="Niskanen T."/>
            <person name="Noordeloos M.E."/>
            <person name="Ohm R.A."/>
            <person name="Ortiz-Santana B."/>
            <person name="Ovrebo C."/>
            <person name="Racz N."/>
            <person name="Riley R."/>
            <person name="Savchenko A."/>
            <person name="Shiryaev A."/>
            <person name="Soop K."/>
            <person name="Spirin V."/>
            <person name="Szebenyi C."/>
            <person name="Tomsovsky M."/>
            <person name="Tulloss R.E."/>
            <person name="Uehling J."/>
            <person name="Grigoriev I.V."/>
            <person name="Vagvolgyi C."/>
            <person name="Papp T."/>
            <person name="Martin F.M."/>
            <person name="Miettinen O."/>
            <person name="Hibbett D.S."/>
            <person name="Nagy L.G."/>
        </authorList>
    </citation>
    <scope>NUCLEOTIDE SEQUENCE [LARGE SCALE GENOMIC DNA]</scope>
    <source>
        <strain evidence="4 5">FP101781</strain>
    </source>
</reference>
<evidence type="ECO:0000256" key="2">
    <source>
        <dbReference type="SAM" id="MobiDB-lite"/>
    </source>
</evidence>
<feature type="region of interest" description="Disordered" evidence="2">
    <location>
        <begin position="418"/>
        <end position="442"/>
    </location>
</feature>
<dbReference type="Pfam" id="PF00439">
    <property type="entry name" value="Bromodomain"/>
    <property type="match status" value="1"/>
</dbReference>
<keyword evidence="1" id="KW-0103">Bromodomain</keyword>
<dbReference type="STRING" id="71717.A0A4Y7SLB9"/>
<dbReference type="SUPFAM" id="SSF47370">
    <property type="entry name" value="Bromodomain"/>
    <property type="match status" value="1"/>
</dbReference>
<dbReference type="Gene3D" id="1.20.920.10">
    <property type="entry name" value="Bromodomain-like"/>
    <property type="match status" value="1"/>
</dbReference>
<name>A0A4Y7SLB9_COPMI</name>
<protein>
    <recommendedName>
        <fullName evidence="3">Bromo domain-containing protein</fullName>
    </recommendedName>
</protein>
<feature type="domain" description="Bromo" evidence="3">
    <location>
        <begin position="455"/>
        <end position="505"/>
    </location>
</feature>